<proteinExistence type="predicted"/>
<protein>
    <submittedName>
        <fullName evidence="2">Uncharacterized protein</fullName>
    </submittedName>
</protein>
<comment type="caution">
    <text evidence="2">The sequence shown here is derived from an EMBL/GenBank/DDBJ whole genome shotgun (WGS) entry which is preliminary data.</text>
</comment>
<dbReference type="Proteomes" id="UP001445076">
    <property type="component" value="Unassembled WGS sequence"/>
</dbReference>
<accession>A0AAW0WZS4</accession>
<evidence type="ECO:0000256" key="1">
    <source>
        <dbReference type="SAM" id="MobiDB-lite"/>
    </source>
</evidence>
<feature type="non-terminal residue" evidence="2">
    <location>
        <position position="1"/>
    </location>
</feature>
<feature type="region of interest" description="Disordered" evidence="1">
    <location>
        <begin position="186"/>
        <end position="246"/>
    </location>
</feature>
<gene>
    <name evidence="2" type="ORF">OTU49_006937</name>
</gene>
<organism evidence="2 3">
    <name type="scientific">Cherax quadricarinatus</name>
    <name type="common">Australian red claw crayfish</name>
    <dbReference type="NCBI Taxonomy" id="27406"/>
    <lineage>
        <taxon>Eukaryota</taxon>
        <taxon>Metazoa</taxon>
        <taxon>Ecdysozoa</taxon>
        <taxon>Arthropoda</taxon>
        <taxon>Crustacea</taxon>
        <taxon>Multicrustacea</taxon>
        <taxon>Malacostraca</taxon>
        <taxon>Eumalacostraca</taxon>
        <taxon>Eucarida</taxon>
        <taxon>Decapoda</taxon>
        <taxon>Pleocyemata</taxon>
        <taxon>Astacidea</taxon>
        <taxon>Parastacoidea</taxon>
        <taxon>Parastacidae</taxon>
        <taxon>Cherax</taxon>
    </lineage>
</organism>
<evidence type="ECO:0000313" key="3">
    <source>
        <dbReference type="Proteomes" id="UP001445076"/>
    </source>
</evidence>
<feature type="region of interest" description="Disordered" evidence="1">
    <location>
        <begin position="102"/>
        <end position="154"/>
    </location>
</feature>
<feature type="compositionally biased region" description="Low complexity" evidence="1">
    <location>
        <begin position="200"/>
        <end position="211"/>
    </location>
</feature>
<feature type="compositionally biased region" description="Pro residues" evidence="1">
    <location>
        <begin position="113"/>
        <end position="129"/>
    </location>
</feature>
<sequence length="314" mass="35933">VLVVCDGTQNHLQYHTNRTKRSDTSLQPESQDNFLPTIATVDEDLTDTSNEEAERNTTESVVSSVTDVQEREGYVEFPLSVNRNDFDIDRKGLFFNFYRPPPRYRPLPHRPPPHPPTFRPPAPHPPVQHPPGRRPQGHNPSPPHNPDFPDFGFDFDPPNFFEPSDFSFPDEESFSFEPSLEDEEFFKDPHTFDNDFNSFPSHLKPHSSPHSSPHPSPHPQPHLQPFESFSPDFDAHPVTHGPNPSSILPFNINHITEDSIYRDDVPVKEVHNERDKIHPGLDHAGIKGLKPDFLSFLEEQTKSYINTESSVDFD</sequence>
<dbReference type="EMBL" id="JARKIK010000056">
    <property type="protein sequence ID" value="KAK8732807.1"/>
    <property type="molecule type" value="Genomic_DNA"/>
</dbReference>
<reference evidence="2 3" key="1">
    <citation type="journal article" date="2024" name="BMC Genomics">
        <title>Genome assembly of redclaw crayfish (Cherax quadricarinatus) provides insights into its immune adaptation and hypoxia tolerance.</title>
        <authorList>
            <person name="Liu Z."/>
            <person name="Zheng J."/>
            <person name="Li H."/>
            <person name="Fang K."/>
            <person name="Wang S."/>
            <person name="He J."/>
            <person name="Zhou D."/>
            <person name="Weng S."/>
            <person name="Chi M."/>
            <person name="Gu Z."/>
            <person name="He J."/>
            <person name="Li F."/>
            <person name="Wang M."/>
        </authorList>
    </citation>
    <scope>NUCLEOTIDE SEQUENCE [LARGE SCALE GENOMIC DNA]</scope>
    <source>
        <strain evidence="2">ZL_2023a</strain>
    </source>
</reference>
<feature type="region of interest" description="Disordered" evidence="1">
    <location>
        <begin position="18"/>
        <end position="37"/>
    </location>
</feature>
<dbReference type="AlphaFoldDB" id="A0AAW0WZS4"/>
<name>A0AAW0WZS4_CHEQU</name>
<keyword evidence="3" id="KW-1185">Reference proteome</keyword>
<feature type="compositionally biased region" description="Polar residues" evidence="1">
    <location>
        <begin position="24"/>
        <end position="34"/>
    </location>
</feature>
<evidence type="ECO:0000313" key="2">
    <source>
        <dbReference type="EMBL" id="KAK8732807.1"/>
    </source>
</evidence>
<feature type="compositionally biased region" description="Pro residues" evidence="1">
    <location>
        <begin position="212"/>
        <end position="222"/>
    </location>
</feature>